<accession>A0A2P2Q8P6</accession>
<reference evidence="1" key="1">
    <citation type="submission" date="2018-02" db="EMBL/GenBank/DDBJ databases">
        <title>Rhizophora mucronata_Transcriptome.</title>
        <authorList>
            <person name="Meera S.P."/>
            <person name="Sreeshan A."/>
            <person name="Augustine A."/>
        </authorList>
    </citation>
    <scope>NUCLEOTIDE SEQUENCE</scope>
    <source>
        <tissue evidence="1">Leaf</tissue>
    </source>
</reference>
<protein>
    <submittedName>
        <fullName evidence="1">Uncharacterized protein</fullName>
    </submittedName>
</protein>
<dbReference type="AlphaFoldDB" id="A0A2P2Q8P6"/>
<organism evidence="1">
    <name type="scientific">Rhizophora mucronata</name>
    <name type="common">Asiatic mangrove</name>
    <dbReference type="NCBI Taxonomy" id="61149"/>
    <lineage>
        <taxon>Eukaryota</taxon>
        <taxon>Viridiplantae</taxon>
        <taxon>Streptophyta</taxon>
        <taxon>Embryophyta</taxon>
        <taxon>Tracheophyta</taxon>
        <taxon>Spermatophyta</taxon>
        <taxon>Magnoliopsida</taxon>
        <taxon>eudicotyledons</taxon>
        <taxon>Gunneridae</taxon>
        <taxon>Pentapetalae</taxon>
        <taxon>rosids</taxon>
        <taxon>fabids</taxon>
        <taxon>Malpighiales</taxon>
        <taxon>Rhizophoraceae</taxon>
        <taxon>Rhizophora</taxon>
    </lineage>
</organism>
<dbReference type="EMBL" id="GGEC01082765">
    <property type="protein sequence ID" value="MBX63249.1"/>
    <property type="molecule type" value="Transcribed_RNA"/>
</dbReference>
<name>A0A2P2Q8P6_RHIMU</name>
<proteinExistence type="predicted"/>
<evidence type="ECO:0000313" key="1">
    <source>
        <dbReference type="EMBL" id="MBX63249.1"/>
    </source>
</evidence>
<sequence length="31" mass="3586">MVNRMDPLVPQSTIVGYFNGLKWKCVIYLSI</sequence>